<evidence type="ECO:0000256" key="2">
    <source>
        <dbReference type="ARBA" id="ARBA00006375"/>
    </source>
</evidence>
<dbReference type="PANTHER" id="PTHR46356">
    <property type="entry name" value="MITOCHONDRIAL 2-OXODICARBOXYLATE CARRIER"/>
    <property type="match status" value="1"/>
</dbReference>
<dbReference type="Pfam" id="PF00153">
    <property type="entry name" value="Mito_carr"/>
    <property type="match status" value="3"/>
</dbReference>
<evidence type="ECO:0000256" key="13">
    <source>
        <dbReference type="ARBA" id="ARBA00046087"/>
    </source>
</evidence>
<keyword evidence="5" id="KW-0677">Repeat</keyword>
<dbReference type="SUPFAM" id="SSF103506">
    <property type="entry name" value="Mitochondrial carrier"/>
    <property type="match status" value="1"/>
</dbReference>
<evidence type="ECO:0000256" key="9">
    <source>
        <dbReference type="ARBA" id="ARBA00023136"/>
    </source>
</evidence>
<comment type="catalytic activity">
    <reaction evidence="19">
        <text>hexanedioate(in) + 2-oxoglutarate(out) = hexanedioate(out) + 2-oxoglutarate(in)</text>
        <dbReference type="Rhea" id="RHEA:71743"/>
        <dbReference type="ChEBI" id="CHEBI:16810"/>
        <dbReference type="ChEBI" id="CHEBI:17128"/>
    </reaction>
</comment>
<evidence type="ECO:0000256" key="18">
    <source>
        <dbReference type="ARBA" id="ARBA00048920"/>
    </source>
</evidence>
<comment type="catalytic activity">
    <reaction evidence="14">
        <text>heptanedioate(in) + 2-oxoglutarate(out) = heptanedioate(out) + 2-oxoglutarate(in)</text>
        <dbReference type="Rhea" id="RHEA:71759"/>
        <dbReference type="ChEBI" id="CHEBI:16810"/>
        <dbReference type="ChEBI" id="CHEBI:36165"/>
    </reaction>
</comment>
<evidence type="ECO:0000256" key="21">
    <source>
        <dbReference type="RuleBase" id="RU000488"/>
    </source>
</evidence>
<comment type="catalytic activity">
    <reaction evidence="16">
        <text>L-2-aminoadipate(in) + 2-oxoglutarate(out) = L-2-aminoadipate(out) + 2-oxoglutarate(in)</text>
        <dbReference type="Rhea" id="RHEA:71747"/>
        <dbReference type="ChEBI" id="CHEBI:16810"/>
        <dbReference type="ChEBI" id="CHEBI:58672"/>
    </reaction>
</comment>
<evidence type="ECO:0000256" key="12">
    <source>
        <dbReference type="ARBA" id="ARBA00041874"/>
    </source>
</evidence>
<evidence type="ECO:0000256" key="1">
    <source>
        <dbReference type="ARBA" id="ARBA00004448"/>
    </source>
</evidence>
<comment type="function">
    <text evidence="13">Transports dicarboxylates across the inner membranes of mitochondria by a counter-exchange mechanism. Can transport 2-oxoadipate (2-oxohexanedioate), 2-oxoglutarate, adipate (hexanedioate), glutarate, and to a lesser extent, pimelate (heptanedioate), 2-oxopimelate (2-oxoheptanedioate), 2-aminoadipate (2-aminohexanedioate), oxaloacetate, and citrate. Plays a central role in catabolism of lysine, hydroxylysine, and tryptophan, by transporting common metabolite intermediates (such as 2-oxoadipate) into the mitochondria, where it is converted into acetyl-CoA and can enter the citric acid (TCA) cycle.</text>
</comment>
<reference evidence="23" key="1">
    <citation type="journal article" date="2023" name="Mol. Biol. Evol.">
        <title>Third-Generation Sequencing Reveals the Adaptive Role of the Epigenome in Three Deep-Sea Polychaetes.</title>
        <authorList>
            <person name="Perez M."/>
            <person name="Aroh O."/>
            <person name="Sun Y."/>
            <person name="Lan Y."/>
            <person name="Juniper S.K."/>
            <person name="Young C.R."/>
            <person name="Angers B."/>
            <person name="Qian P.Y."/>
        </authorList>
    </citation>
    <scope>NUCLEOTIDE SEQUENCE</scope>
    <source>
        <strain evidence="23">R07B-5</strain>
    </source>
</reference>
<evidence type="ECO:0000256" key="19">
    <source>
        <dbReference type="ARBA" id="ARBA00048998"/>
    </source>
</evidence>
<keyword evidence="8" id="KW-0496">Mitochondrion</keyword>
<keyword evidence="3 21" id="KW-0813">Transport</keyword>
<keyword evidence="7 22" id="KW-1133">Transmembrane helix</keyword>
<dbReference type="PANTHER" id="PTHR46356:SF1">
    <property type="entry name" value="MITOCHONDRIAL 2-OXODICARBOXYLATE CARRIER"/>
    <property type="match status" value="1"/>
</dbReference>
<feature type="repeat" description="Solcar" evidence="20">
    <location>
        <begin position="1"/>
        <end position="70"/>
    </location>
</feature>
<comment type="catalytic activity">
    <reaction evidence="18">
        <text>glutarate(in) + 2-oxoglutarate(out) = glutarate(out) + 2-oxoglutarate(in)</text>
        <dbReference type="Rhea" id="RHEA:71751"/>
        <dbReference type="ChEBI" id="CHEBI:16810"/>
        <dbReference type="ChEBI" id="CHEBI:30921"/>
    </reaction>
</comment>
<dbReference type="Proteomes" id="UP001209878">
    <property type="component" value="Unassembled WGS sequence"/>
</dbReference>
<comment type="caution">
    <text evidence="23">The sequence shown here is derived from an EMBL/GenBank/DDBJ whole genome shotgun (WGS) entry which is preliminary data.</text>
</comment>
<keyword evidence="9 20" id="KW-0472">Membrane</keyword>
<evidence type="ECO:0000256" key="3">
    <source>
        <dbReference type="ARBA" id="ARBA00022448"/>
    </source>
</evidence>
<evidence type="ECO:0000313" key="24">
    <source>
        <dbReference type="Proteomes" id="UP001209878"/>
    </source>
</evidence>
<evidence type="ECO:0000256" key="11">
    <source>
        <dbReference type="ARBA" id="ARBA00039747"/>
    </source>
</evidence>
<dbReference type="Gene3D" id="1.50.40.10">
    <property type="entry name" value="Mitochondrial carrier domain"/>
    <property type="match status" value="1"/>
</dbReference>
<dbReference type="AlphaFoldDB" id="A0AAD9UFR8"/>
<evidence type="ECO:0000313" key="23">
    <source>
        <dbReference type="EMBL" id="KAK2187833.1"/>
    </source>
</evidence>
<evidence type="ECO:0000256" key="5">
    <source>
        <dbReference type="ARBA" id="ARBA00022737"/>
    </source>
</evidence>
<comment type="catalytic activity">
    <reaction evidence="10">
        <text>2-oxoadipate(in) + 2-oxoglutarate(out) = 2-oxoadipate(out) + 2-oxoglutarate(in)</text>
        <dbReference type="Rhea" id="RHEA:71739"/>
        <dbReference type="ChEBI" id="CHEBI:16810"/>
        <dbReference type="ChEBI" id="CHEBI:57499"/>
    </reaction>
</comment>
<evidence type="ECO:0000256" key="20">
    <source>
        <dbReference type="PROSITE-ProRule" id="PRU00282"/>
    </source>
</evidence>
<evidence type="ECO:0000256" key="10">
    <source>
        <dbReference type="ARBA" id="ARBA00036018"/>
    </source>
</evidence>
<dbReference type="InterPro" id="IPR023395">
    <property type="entry name" value="MCP_dom_sf"/>
</dbReference>
<evidence type="ECO:0000256" key="6">
    <source>
        <dbReference type="ARBA" id="ARBA00022792"/>
    </source>
</evidence>
<evidence type="ECO:0000256" key="17">
    <source>
        <dbReference type="ARBA" id="ARBA00048581"/>
    </source>
</evidence>
<organism evidence="23 24">
    <name type="scientific">Ridgeia piscesae</name>
    <name type="common">Tubeworm</name>
    <dbReference type="NCBI Taxonomy" id="27915"/>
    <lineage>
        <taxon>Eukaryota</taxon>
        <taxon>Metazoa</taxon>
        <taxon>Spiralia</taxon>
        <taxon>Lophotrochozoa</taxon>
        <taxon>Annelida</taxon>
        <taxon>Polychaeta</taxon>
        <taxon>Sedentaria</taxon>
        <taxon>Canalipalpata</taxon>
        <taxon>Sabellida</taxon>
        <taxon>Siboglinidae</taxon>
        <taxon>Ridgeia</taxon>
    </lineage>
</organism>
<dbReference type="PROSITE" id="PS50920">
    <property type="entry name" value="SOLCAR"/>
    <property type="match status" value="3"/>
</dbReference>
<comment type="catalytic activity">
    <reaction evidence="17">
        <text>2-oxoheptanedioate(in) + 2-oxoglutarate(out) = 2-oxoheptanedioate(out) + 2-oxoglutarate(in)</text>
        <dbReference type="Rhea" id="RHEA:71755"/>
        <dbReference type="ChEBI" id="CHEBI:16810"/>
        <dbReference type="ChEBI" id="CHEBI:72701"/>
    </reaction>
</comment>
<dbReference type="GO" id="GO:0005743">
    <property type="term" value="C:mitochondrial inner membrane"/>
    <property type="evidence" value="ECO:0007669"/>
    <property type="project" value="UniProtKB-SubCell"/>
</dbReference>
<comment type="subcellular location">
    <subcellularLocation>
        <location evidence="1">Mitochondrion inner membrane</location>
        <topology evidence="1">Multi-pass membrane protein</topology>
    </subcellularLocation>
</comment>
<dbReference type="EMBL" id="JAODUO010000153">
    <property type="protein sequence ID" value="KAK2187833.1"/>
    <property type="molecule type" value="Genomic_DNA"/>
</dbReference>
<evidence type="ECO:0000256" key="14">
    <source>
        <dbReference type="ARBA" id="ARBA00047537"/>
    </source>
</evidence>
<keyword evidence="24" id="KW-1185">Reference proteome</keyword>
<feature type="repeat" description="Solcar" evidence="20">
    <location>
        <begin position="176"/>
        <end position="233"/>
    </location>
</feature>
<keyword evidence="6" id="KW-0999">Mitochondrion inner membrane</keyword>
<feature type="transmembrane region" description="Helical" evidence="22">
    <location>
        <begin position="70"/>
        <end position="93"/>
    </location>
</feature>
<name>A0AAD9UFR8_RIDPI</name>
<evidence type="ECO:0000256" key="15">
    <source>
        <dbReference type="ARBA" id="ARBA00048003"/>
    </source>
</evidence>
<sequence length="233" mass="26068">MQPLDVVKTRLQLQSSTSGPLHYSSLTDVFRKMYTMEGPLSFYKGILPPIMADTPKRAVKFFAFEQFKKFFAYGTASPTAFGLTMAGLCAGILEGFIINPFEVVKIQLQADRNTFKTQKSTFATAREIVKEGGFGDRGLNKALTSTLFRHGIFNMVYFSFYHNVKDIIPKSEDARLDFFRRFVIGLMAGVIGSAMNIPSDVAKSRIQGPQPVPGQVKYHGCFRTIKIVYTEEG</sequence>
<keyword evidence="4 20" id="KW-0812">Transmembrane</keyword>
<comment type="catalytic activity">
    <reaction evidence="15">
        <text>citrate(in) + 2-oxoglutarate(out) = citrate(out) + 2-oxoglutarate(in)</text>
        <dbReference type="Rhea" id="RHEA:71763"/>
        <dbReference type="ChEBI" id="CHEBI:16810"/>
        <dbReference type="ChEBI" id="CHEBI:16947"/>
    </reaction>
</comment>
<evidence type="ECO:0000256" key="7">
    <source>
        <dbReference type="ARBA" id="ARBA00022989"/>
    </source>
</evidence>
<comment type="similarity">
    <text evidence="2 21">Belongs to the mitochondrial carrier (TC 2.A.29) family.</text>
</comment>
<dbReference type="InterPro" id="IPR018108">
    <property type="entry name" value="MCP_transmembrane"/>
</dbReference>
<evidence type="ECO:0000256" key="22">
    <source>
        <dbReference type="SAM" id="Phobius"/>
    </source>
</evidence>
<evidence type="ECO:0000256" key="4">
    <source>
        <dbReference type="ARBA" id="ARBA00022692"/>
    </source>
</evidence>
<dbReference type="InterPro" id="IPR051752">
    <property type="entry name" value="Mito_2-oxodicarb_carrier"/>
</dbReference>
<accession>A0AAD9UFR8</accession>
<protein>
    <recommendedName>
        <fullName evidence="11">Mitochondrial 2-oxodicarboxylate carrier</fullName>
    </recommendedName>
    <alternativeName>
        <fullName evidence="12">Solute carrier family 25 member 21</fullName>
    </alternativeName>
</protein>
<evidence type="ECO:0000256" key="16">
    <source>
        <dbReference type="ARBA" id="ARBA00048303"/>
    </source>
</evidence>
<proteinExistence type="inferred from homology"/>
<gene>
    <name evidence="23" type="ORF">NP493_153g07034</name>
</gene>
<feature type="repeat" description="Solcar" evidence="20">
    <location>
        <begin position="78"/>
        <end position="167"/>
    </location>
</feature>
<evidence type="ECO:0000256" key="8">
    <source>
        <dbReference type="ARBA" id="ARBA00023128"/>
    </source>
</evidence>